<sequence>MLELVMGKVLSTNSGIRELKGDILEITQTVKDHDISIRHLEDRINHLASQMRLEISVKKKEPLMKNLNPSHKNIDEDDIEKDIKEILCKESLEVILSNNIVKSSEGLKKLSML</sequence>
<organism evidence="1 2">
    <name type="scientific">Datura stramonium</name>
    <name type="common">Jimsonweed</name>
    <name type="synonym">Common thornapple</name>
    <dbReference type="NCBI Taxonomy" id="4076"/>
    <lineage>
        <taxon>Eukaryota</taxon>
        <taxon>Viridiplantae</taxon>
        <taxon>Streptophyta</taxon>
        <taxon>Embryophyta</taxon>
        <taxon>Tracheophyta</taxon>
        <taxon>Spermatophyta</taxon>
        <taxon>Magnoliopsida</taxon>
        <taxon>eudicotyledons</taxon>
        <taxon>Gunneridae</taxon>
        <taxon>Pentapetalae</taxon>
        <taxon>asterids</taxon>
        <taxon>lamiids</taxon>
        <taxon>Solanales</taxon>
        <taxon>Solanaceae</taxon>
        <taxon>Solanoideae</taxon>
        <taxon>Datureae</taxon>
        <taxon>Datura</taxon>
    </lineage>
</organism>
<reference evidence="1 2" key="1">
    <citation type="journal article" date="2021" name="BMC Genomics">
        <title>Datura genome reveals duplications of psychoactive alkaloid biosynthetic genes and high mutation rate following tissue culture.</title>
        <authorList>
            <person name="Rajewski A."/>
            <person name="Carter-House D."/>
            <person name="Stajich J."/>
            <person name="Litt A."/>
        </authorList>
    </citation>
    <scope>NUCLEOTIDE SEQUENCE [LARGE SCALE GENOMIC DNA]</scope>
    <source>
        <strain evidence="1">AR-01</strain>
    </source>
</reference>
<protein>
    <submittedName>
        <fullName evidence="1">Uncharacterized protein</fullName>
    </submittedName>
</protein>
<keyword evidence="2" id="KW-1185">Reference proteome</keyword>
<evidence type="ECO:0000313" key="1">
    <source>
        <dbReference type="EMBL" id="MCD9639005.1"/>
    </source>
</evidence>
<evidence type="ECO:0000313" key="2">
    <source>
        <dbReference type="Proteomes" id="UP000823775"/>
    </source>
</evidence>
<name>A0ABS8UW14_DATST</name>
<accession>A0ABS8UW14</accession>
<gene>
    <name evidence="1" type="ORF">HAX54_023242</name>
</gene>
<proteinExistence type="predicted"/>
<dbReference type="EMBL" id="JACEIK010002817">
    <property type="protein sequence ID" value="MCD9639005.1"/>
    <property type="molecule type" value="Genomic_DNA"/>
</dbReference>
<comment type="caution">
    <text evidence="1">The sequence shown here is derived from an EMBL/GenBank/DDBJ whole genome shotgun (WGS) entry which is preliminary data.</text>
</comment>
<dbReference type="Proteomes" id="UP000823775">
    <property type="component" value="Unassembled WGS sequence"/>
</dbReference>